<evidence type="ECO:0000313" key="3">
    <source>
        <dbReference type="Proteomes" id="UP000575068"/>
    </source>
</evidence>
<evidence type="ECO:0000313" key="2">
    <source>
        <dbReference type="EMBL" id="MBB4640030.1"/>
    </source>
</evidence>
<evidence type="ECO:0000259" key="1">
    <source>
        <dbReference type="Pfam" id="PF07238"/>
    </source>
</evidence>
<proteinExistence type="predicted"/>
<comment type="caution">
    <text evidence="2">The sequence shown here is derived from an EMBL/GenBank/DDBJ whole genome shotgun (WGS) entry which is preliminary data.</text>
</comment>
<dbReference type="SUPFAM" id="SSF141371">
    <property type="entry name" value="PilZ domain-like"/>
    <property type="match status" value="1"/>
</dbReference>
<accession>A0A840HQY4</accession>
<dbReference type="RefSeq" id="WP_184473872.1">
    <property type="nucleotide sequence ID" value="NZ_JACHOV010000001.1"/>
</dbReference>
<name>A0A840HQY4_9SPHN</name>
<dbReference type="Proteomes" id="UP000575068">
    <property type="component" value="Unassembled WGS sequence"/>
</dbReference>
<sequence length="112" mass="12438">MKNLRSLSEPASPAHLRRTGRDLVDFKTSFSSHQGDGDLHVVNISPLGLMARTEAPVSKSERLIVQLPLCGKVEALVRWVEDGRIGTEFVTPVCDRTYARMLSLIPGRQPAW</sequence>
<reference evidence="2 3" key="1">
    <citation type="submission" date="2020-08" db="EMBL/GenBank/DDBJ databases">
        <title>Genomic Encyclopedia of Type Strains, Phase IV (KMG-IV): sequencing the most valuable type-strain genomes for metagenomic binning, comparative biology and taxonomic classification.</title>
        <authorList>
            <person name="Goeker M."/>
        </authorList>
    </citation>
    <scope>NUCLEOTIDE SEQUENCE [LARGE SCALE GENOMIC DNA]</scope>
    <source>
        <strain evidence="2 3">DSM 7465</strain>
    </source>
</reference>
<dbReference type="EMBL" id="JACHOV010000001">
    <property type="protein sequence ID" value="MBB4640030.1"/>
    <property type="molecule type" value="Genomic_DNA"/>
</dbReference>
<organism evidence="2 3">
    <name type="scientific">Rhizorhapis suberifaciens</name>
    <name type="common">corky root of lettuce</name>
    <dbReference type="NCBI Taxonomy" id="13656"/>
    <lineage>
        <taxon>Bacteria</taxon>
        <taxon>Pseudomonadati</taxon>
        <taxon>Pseudomonadota</taxon>
        <taxon>Alphaproteobacteria</taxon>
        <taxon>Sphingomonadales</taxon>
        <taxon>Sphingomonadaceae</taxon>
        <taxon>Rhizorhapis</taxon>
    </lineage>
</organism>
<protein>
    <recommendedName>
        <fullName evidence="1">PilZ domain-containing protein</fullName>
    </recommendedName>
</protein>
<keyword evidence="3" id="KW-1185">Reference proteome</keyword>
<dbReference type="AlphaFoldDB" id="A0A840HQY4"/>
<dbReference type="Pfam" id="PF07238">
    <property type="entry name" value="PilZ"/>
    <property type="match status" value="1"/>
</dbReference>
<dbReference type="GO" id="GO:0035438">
    <property type="term" value="F:cyclic-di-GMP binding"/>
    <property type="evidence" value="ECO:0007669"/>
    <property type="project" value="InterPro"/>
</dbReference>
<gene>
    <name evidence="2" type="ORF">HNQ99_000310</name>
</gene>
<dbReference type="InterPro" id="IPR009875">
    <property type="entry name" value="PilZ_domain"/>
</dbReference>
<feature type="domain" description="PilZ" evidence="1">
    <location>
        <begin position="17"/>
        <end position="93"/>
    </location>
</feature>